<reference evidence="2 3" key="1">
    <citation type="submission" date="2020-08" db="EMBL/GenBank/DDBJ databases">
        <title>Genomic Encyclopedia of Type Strains, Phase IV (KMG-IV): sequencing the most valuable type-strain genomes for metagenomic binning, comparative biology and taxonomic classification.</title>
        <authorList>
            <person name="Goeker M."/>
        </authorList>
    </citation>
    <scope>NUCLEOTIDE SEQUENCE [LARGE SCALE GENOMIC DNA]</scope>
    <source>
        <strain evidence="2 3">DSM 27521</strain>
    </source>
</reference>
<feature type="compositionally biased region" description="Gly residues" evidence="1">
    <location>
        <begin position="93"/>
        <end position="104"/>
    </location>
</feature>
<comment type="caution">
    <text evidence="2">The sequence shown here is derived from an EMBL/GenBank/DDBJ whole genome shotgun (WGS) entry which is preliminary data.</text>
</comment>
<sequence length="236" mass="25217">METRRRPPHQRLGTARKLRVNRWSGRPSAPAGLAPSVVGHGIRPQAGAKFRLNPGPGRALHDLNSPGLRSDHARIATRCPPSSSVPTAPDAPGVGGGPAGPGRGRLGWMGPQVHGEVGHHAGHGHVRRRRHAWDGAGAQRPAPLTIGSDAVLPAEGRGSRQLPKVCSGFRAAALQCRTSGEGIGRVKTTHIDIDESEIGGHILPGAVVVPERHRYAAQRRLMDLRQRMLRETRMHG</sequence>
<protein>
    <submittedName>
        <fullName evidence="2">Uncharacterized protein</fullName>
    </submittedName>
</protein>
<organism evidence="2 3">
    <name type="scientific">Deinococcus metalli</name>
    <dbReference type="NCBI Taxonomy" id="1141878"/>
    <lineage>
        <taxon>Bacteria</taxon>
        <taxon>Thermotogati</taxon>
        <taxon>Deinococcota</taxon>
        <taxon>Deinococci</taxon>
        <taxon>Deinococcales</taxon>
        <taxon>Deinococcaceae</taxon>
        <taxon>Deinococcus</taxon>
    </lineage>
</organism>
<feature type="compositionally biased region" description="Basic residues" evidence="1">
    <location>
        <begin position="1"/>
        <end position="20"/>
    </location>
</feature>
<dbReference type="EMBL" id="JACHFK010000013">
    <property type="protein sequence ID" value="MBB5378499.1"/>
    <property type="molecule type" value="Genomic_DNA"/>
</dbReference>
<name>A0A7W8NQ02_9DEIO</name>
<gene>
    <name evidence="2" type="ORF">HNQ07_004006</name>
</gene>
<feature type="region of interest" description="Disordered" evidence="1">
    <location>
        <begin position="78"/>
        <end position="104"/>
    </location>
</feature>
<evidence type="ECO:0000313" key="2">
    <source>
        <dbReference type="EMBL" id="MBB5378499.1"/>
    </source>
</evidence>
<evidence type="ECO:0000256" key="1">
    <source>
        <dbReference type="SAM" id="MobiDB-lite"/>
    </source>
</evidence>
<accession>A0A7W8NQ02</accession>
<proteinExistence type="predicted"/>
<feature type="region of interest" description="Disordered" evidence="1">
    <location>
        <begin position="1"/>
        <end position="40"/>
    </location>
</feature>
<dbReference type="AlphaFoldDB" id="A0A7W8NQ02"/>
<dbReference type="Proteomes" id="UP000539473">
    <property type="component" value="Unassembled WGS sequence"/>
</dbReference>
<evidence type="ECO:0000313" key="3">
    <source>
        <dbReference type="Proteomes" id="UP000539473"/>
    </source>
</evidence>